<keyword evidence="9" id="KW-1278">Translocase</keyword>
<feature type="domain" description="Helicase C-terminal" evidence="12">
    <location>
        <begin position="186"/>
        <end position="356"/>
    </location>
</feature>
<feature type="domain" description="SecA family profile" evidence="13">
    <location>
        <begin position="1"/>
        <end position="351"/>
    </location>
</feature>
<dbReference type="Pfam" id="PF21090">
    <property type="entry name" value="P-loop_SecA"/>
    <property type="match status" value="2"/>
</dbReference>
<dbReference type="GO" id="GO:0043952">
    <property type="term" value="P:protein transport by the Sec complex"/>
    <property type="evidence" value="ECO:0007669"/>
    <property type="project" value="TreeGrafter"/>
</dbReference>
<sequence length="376" mass="42495">RPIEAYYRYAELIKTLTENEDYNVDEKLRASTLTEAGIKKMESALGMENIYTEGGLDTVHHLEQALKARALFEKDRDYVVAEGEVIIVDEFTGRLMHGRRYSEGLHQAIEAKEGVDIKRESRTLATITFQNYFRLYPKLSGMTGTAKTEEEEFRKIYNLDVFVVPTNKPMVRLDHPDRIYKSRQGKYDALIAEIKERNRAGQPMLIGTISIEQNEEFAGLLSKTGVKHEILNAKNHEREAEIISLAGKRGAVTLATNMAGRGVDIVLGGTPYDAQKADEVKKLGGLHVLGTERHEARRIDNQLRGRSGRQGDPGSSQFFISVDDDLMRIFGSGRIKNMMNRLGIPEDMPIENKMVSKSIESAQKKVEGHNFDIRKH</sequence>
<keyword evidence="5" id="KW-0963">Cytoplasm</keyword>
<dbReference type="InterPro" id="IPR011116">
    <property type="entry name" value="SecA_Wing/Scaffold"/>
</dbReference>
<dbReference type="PROSITE" id="PS51194">
    <property type="entry name" value="HELICASE_CTER"/>
    <property type="match status" value="1"/>
</dbReference>
<comment type="caution">
    <text evidence="14">The sequence shown here is derived from an EMBL/GenBank/DDBJ whole genome shotgun (WGS) entry which is preliminary data.</text>
</comment>
<dbReference type="EMBL" id="JACQMI010000006">
    <property type="protein sequence ID" value="MBI4132691.1"/>
    <property type="molecule type" value="Genomic_DNA"/>
</dbReference>
<evidence type="ECO:0000256" key="2">
    <source>
        <dbReference type="ARBA" id="ARBA00007650"/>
    </source>
</evidence>
<dbReference type="GO" id="GO:0006886">
    <property type="term" value="P:intracellular protein transport"/>
    <property type="evidence" value="ECO:0007669"/>
    <property type="project" value="InterPro"/>
</dbReference>
<dbReference type="InterPro" id="IPR027417">
    <property type="entry name" value="P-loop_NTPase"/>
</dbReference>
<dbReference type="InterPro" id="IPR044722">
    <property type="entry name" value="SecA_SF2_C"/>
</dbReference>
<dbReference type="GO" id="GO:0017038">
    <property type="term" value="P:protein import"/>
    <property type="evidence" value="ECO:0007669"/>
    <property type="project" value="InterPro"/>
</dbReference>
<keyword evidence="6" id="KW-0547">Nucleotide-binding</keyword>
<dbReference type="GO" id="GO:0005886">
    <property type="term" value="C:plasma membrane"/>
    <property type="evidence" value="ECO:0007669"/>
    <property type="project" value="TreeGrafter"/>
</dbReference>
<dbReference type="GO" id="GO:0005524">
    <property type="term" value="F:ATP binding"/>
    <property type="evidence" value="ECO:0007669"/>
    <property type="project" value="UniProtKB-KW"/>
</dbReference>
<evidence type="ECO:0000256" key="3">
    <source>
        <dbReference type="ARBA" id="ARBA00022448"/>
    </source>
</evidence>
<keyword evidence="3" id="KW-0813">Transport</keyword>
<reference evidence="14" key="1">
    <citation type="submission" date="2020-07" db="EMBL/GenBank/DDBJ databases">
        <title>Huge and variable diversity of episymbiotic CPR bacteria and DPANN archaea in groundwater ecosystems.</title>
        <authorList>
            <person name="He C.Y."/>
            <person name="Keren R."/>
            <person name="Whittaker M."/>
            <person name="Farag I.F."/>
            <person name="Doudna J."/>
            <person name="Cate J.H.D."/>
            <person name="Banfield J.F."/>
        </authorList>
    </citation>
    <scope>NUCLEOTIDE SEQUENCE</scope>
    <source>
        <strain evidence="14">NC_groundwater_1225_Ag_S-0.1um_56_177</strain>
    </source>
</reference>
<dbReference type="SMART" id="SM00957">
    <property type="entry name" value="SecA_DEAD"/>
    <property type="match status" value="1"/>
</dbReference>
<dbReference type="FunFam" id="3.90.1440.10:FF:000002">
    <property type="entry name" value="Protein translocase subunit SecA"/>
    <property type="match status" value="1"/>
</dbReference>
<evidence type="ECO:0000256" key="6">
    <source>
        <dbReference type="ARBA" id="ARBA00022741"/>
    </source>
</evidence>
<dbReference type="PROSITE" id="PS51196">
    <property type="entry name" value="SECA_MOTOR_DEAD"/>
    <property type="match status" value="1"/>
</dbReference>
<dbReference type="Gene3D" id="3.90.1440.10">
    <property type="entry name" value="SecA, preprotein cross-linking domain"/>
    <property type="match status" value="1"/>
</dbReference>
<evidence type="ECO:0000256" key="10">
    <source>
        <dbReference type="ARBA" id="ARBA00023010"/>
    </source>
</evidence>
<dbReference type="CDD" id="cd18803">
    <property type="entry name" value="SF2_C_secA"/>
    <property type="match status" value="1"/>
</dbReference>
<organism evidence="14 15">
    <name type="scientific">Candidatus Sungiibacteriota bacterium</name>
    <dbReference type="NCBI Taxonomy" id="2750080"/>
    <lineage>
        <taxon>Bacteria</taxon>
        <taxon>Candidatus Sungiibacteriota</taxon>
    </lineage>
</organism>
<evidence type="ECO:0000313" key="14">
    <source>
        <dbReference type="EMBL" id="MBI4132691.1"/>
    </source>
</evidence>
<evidence type="ECO:0000256" key="9">
    <source>
        <dbReference type="ARBA" id="ARBA00022967"/>
    </source>
</evidence>
<dbReference type="Pfam" id="PF07517">
    <property type="entry name" value="SecA_DEAD"/>
    <property type="match status" value="1"/>
</dbReference>
<accession>A0A932YWH0</accession>
<evidence type="ECO:0000256" key="11">
    <source>
        <dbReference type="ARBA" id="ARBA00023136"/>
    </source>
</evidence>
<dbReference type="PRINTS" id="PR00906">
    <property type="entry name" value="SECA"/>
</dbReference>
<dbReference type="InterPro" id="IPR014018">
    <property type="entry name" value="SecA_motor_DEAD"/>
</dbReference>
<evidence type="ECO:0000256" key="7">
    <source>
        <dbReference type="ARBA" id="ARBA00022840"/>
    </source>
</evidence>
<dbReference type="Proteomes" id="UP000756703">
    <property type="component" value="Unassembled WGS sequence"/>
</dbReference>
<comment type="subcellular location">
    <subcellularLocation>
        <location evidence="1">Membrane</location>
        <topology evidence="1">Peripheral membrane protein</topology>
    </subcellularLocation>
</comment>
<evidence type="ECO:0000259" key="12">
    <source>
        <dbReference type="PROSITE" id="PS51194"/>
    </source>
</evidence>
<dbReference type="InterPro" id="IPR036266">
    <property type="entry name" value="SecA_Wing/Scaffold_sf"/>
</dbReference>
<proteinExistence type="inferred from homology"/>
<evidence type="ECO:0000256" key="5">
    <source>
        <dbReference type="ARBA" id="ARBA00022490"/>
    </source>
</evidence>
<dbReference type="InterPro" id="IPR011115">
    <property type="entry name" value="SecA_DEAD"/>
</dbReference>
<gene>
    <name evidence="14" type="ORF">HY473_01140</name>
</gene>
<dbReference type="Pfam" id="PF07516">
    <property type="entry name" value="SecA_SW"/>
    <property type="match status" value="1"/>
</dbReference>
<dbReference type="InterPro" id="IPR001650">
    <property type="entry name" value="Helicase_C-like"/>
</dbReference>
<dbReference type="Pfam" id="PF01043">
    <property type="entry name" value="SecA_PP_bind"/>
    <property type="match status" value="1"/>
</dbReference>
<dbReference type="SMART" id="SM00958">
    <property type="entry name" value="SecA_PP_bind"/>
    <property type="match status" value="1"/>
</dbReference>
<dbReference type="PANTHER" id="PTHR30612">
    <property type="entry name" value="SECA INNER MEMBRANE COMPONENT OF SEC PROTEIN SECRETION SYSTEM"/>
    <property type="match status" value="1"/>
</dbReference>
<dbReference type="PANTHER" id="PTHR30612:SF0">
    <property type="entry name" value="CHLOROPLAST PROTEIN-TRANSPORTING ATPASE"/>
    <property type="match status" value="1"/>
</dbReference>
<name>A0A932YWH0_9BACT</name>
<keyword evidence="8" id="KW-0653">Protein transport</keyword>
<keyword evidence="11" id="KW-0472">Membrane</keyword>
<dbReference type="AlphaFoldDB" id="A0A932YWH0"/>
<feature type="non-terminal residue" evidence="14">
    <location>
        <position position="376"/>
    </location>
</feature>
<dbReference type="GO" id="GO:0031522">
    <property type="term" value="C:cell envelope Sec protein transport complex"/>
    <property type="evidence" value="ECO:0007669"/>
    <property type="project" value="TreeGrafter"/>
</dbReference>
<dbReference type="SUPFAM" id="SSF81767">
    <property type="entry name" value="Pre-protein crosslinking domain of SecA"/>
    <property type="match status" value="1"/>
</dbReference>
<dbReference type="InterPro" id="IPR000185">
    <property type="entry name" value="SecA"/>
</dbReference>
<dbReference type="InterPro" id="IPR011130">
    <property type="entry name" value="SecA_preprotein_X-link_dom"/>
</dbReference>
<keyword evidence="4" id="KW-1003">Cell membrane</keyword>
<evidence type="ECO:0000256" key="8">
    <source>
        <dbReference type="ARBA" id="ARBA00022927"/>
    </source>
</evidence>
<dbReference type="Gene3D" id="3.40.50.300">
    <property type="entry name" value="P-loop containing nucleotide triphosphate hydrolases"/>
    <property type="match status" value="3"/>
</dbReference>
<dbReference type="InterPro" id="IPR036670">
    <property type="entry name" value="SecA_X-link_sf"/>
</dbReference>
<dbReference type="GO" id="GO:0006605">
    <property type="term" value="P:protein targeting"/>
    <property type="evidence" value="ECO:0007669"/>
    <property type="project" value="InterPro"/>
</dbReference>
<dbReference type="GO" id="GO:0005829">
    <property type="term" value="C:cytosol"/>
    <property type="evidence" value="ECO:0007669"/>
    <property type="project" value="TreeGrafter"/>
</dbReference>
<feature type="non-terminal residue" evidence="14">
    <location>
        <position position="1"/>
    </location>
</feature>
<dbReference type="Gene3D" id="1.10.3060.10">
    <property type="entry name" value="Helical scaffold and wing domains of SecA"/>
    <property type="match status" value="1"/>
</dbReference>
<evidence type="ECO:0000256" key="1">
    <source>
        <dbReference type="ARBA" id="ARBA00004170"/>
    </source>
</evidence>
<protein>
    <submittedName>
        <fullName evidence="14">Preprotein translocase subunit SecA</fullName>
    </submittedName>
</protein>
<evidence type="ECO:0000256" key="4">
    <source>
        <dbReference type="ARBA" id="ARBA00022475"/>
    </source>
</evidence>
<keyword evidence="10" id="KW-0811">Translocation</keyword>
<evidence type="ECO:0000313" key="15">
    <source>
        <dbReference type="Proteomes" id="UP000756703"/>
    </source>
</evidence>
<keyword evidence="7" id="KW-0067">ATP-binding</keyword>
<comment type="similarity">
    <text evidence="2">Belongs to the SecA family.</text>
</comment>
<dbReference type="FunFam" id="3.40.50.300:FF:000429">
    <property type="entry name" value="Preprotein translocase subunit SecA"/>
    <property type="match status" value="1"/>
</dbReference>
<dbReference type="SUPFAM" id="SSF81886">
    <property type="entry name" value="Helical scaffold and wing domains of SecA"/>
    <property type="match status" value="1"/>
</dbReference>
<evidence type="ECO:0000259" key="13">
    <source>
        <dbReference type="PROSITE" id="PS51196"/>
    </source>
</evidence>
<dbReference type="SUPFAM" id="SSF52540">
    <property type="entry name" value="P-loop containing nucleoside triphosphate hydrolases"/>
    <property type="match status" value="2"/>
</dbReference>